<dbReference type="SUPFAM" id="SSF53474">
    <property type="entry name" value="alpha/beta-Hydrolases"/>
    <property type="match status" value="1"/>
</dbReference>
<dbReference type="GO" id="GO:0006508">
    <property type="term" value="P:proteolysis"/>
    <property type="evidence" value="ECO:0007669"/>
    <property type="project" value="UniProtKB-KW"/>
</dbReference>
<dbReference type="GO" id="GO:0004185">
    <property type="term" value="F:serine-type carboxypeptidase activity"/>
    <property type="evidence" value="ECO:0007669"/>
    <property type="project" value="InterPro"/>
</dbReference>
<evidence type="ECO:0000256" key="5">
    <source>
        <dbReference type="ARBA" id="ARBA00022801"/>
    </source>
</evidence>
<evidence type="ECO:0000256" key="6">
    <source>
        <dbReference type="ARBA" id="ARBA00023180"/>
    </source>
</evidence>
<sequence>MISKLPLLASLASLAFGDGGFPPKVQNIQVMPSILVPGASLSLRNTTVLNCYPGLKAFSGYVHIPSTVDSATPYEVNMFFWFFESQNNPSSAPTTIYLEGGPGAASASSAIEENGPCLVNKDSKTTTFNPYSWNRNSNLLYIDQPSQTGFSYDSLTNGTLDLLSELVNPVGGSNVTAATPLNWTGTFPSQNMSRTASTAGQSARTLWHFSQVWFSQFPQYNTEKTKINLWTVSYGGVYGPSSIAYFGRQNQKLQAGALSNSSAIHLHLDTLGIISGCMDGLYYGPAWPEYAYNNTYGAKGRLYDEKVYNEVKANYSRPVTGCKDQVLNCRALSKKYDPDEIGLNSTVNQVCADATKYCYAYVQGAFPDTKIAAFNIAQKVPDPMGASYAVGYLNQASVQSDLGAAVNFTYNSNELLNTWFFETGDPSVRNGVDDLSYIASRGIKLAIVHGDLDYRCNWLGGEQVSLNINYTDASKFRSAGYQNIQTNQSYVGGVVRQYNKVSFSRVFQAGHLAHRYQPETLFQIFDRSLFNKDIATGKISNVGVGNGTYSSKGPSSSFNITRPLPPSLPGACNIWSIGASCSVNQQAAIIAGNATFKDYNIVSPAQ</sequence>
<evidence type="ECO:0000256" key="7">
    <source>
        <dbReference type="SAM" id="SignalP"/>
    </source>
</evidence>
<dbReference type="PANTHER" id="PTHR11802">
    <property type="entry name" value="SERINE PROTEASE FAMILY S10 SERINE CARBOXYPEPTIDASE"/>
    <property type="match status" value="1"/>
</dbReference>
<gene>
    <name evidence="8" type="ORF">BT63DRAFT_478556</name>
</gene>
<evidence type="ECO:0000313" key="8">
    <source>
        <dbReference type="EMBL" id="KAF2670389.1"/>
    </source>
</evidence>
<feature type="chain" id="PRO_5025462945" evidence="7">
    <location>
        <begin position="18"/>
        <end position="606"/>
    </location>
</feature>
<dbReference type="Proteomes" id="UP000799302">
    <property type="component" value="Unassembled WGS sequence"/>
</dbReference>
<organism evidence="8 9">
    <name type="scientific">Microthyrium microscopicum</name>
    <dbReference type="NCBI Taxonomy" id="703497"/>
    <lineage>
        <taxon>Eukaryota</taxon>
        <taxon>Fungi</taxon>
        <taxon>Dikarya</taxon>
        <taxon>Ascomycota</taxon>
        <taxon>Pezizomycotina</taxon>
        <taxon>Dothideomycetes</taxon>
        <taxon>Dothideomycetes incertae sedis</taxon>
        <taxon>Microthyriales</taxon>
        <taxon>Microthyriaceae</taxon>
        <taxon>Microthyrium</taxon>
    </lineage>
</organism>
<keyword evidence="4 7" id="KW-0732">Signal</keyword>
<dbReference type="OrthoDB" id="443318at2759"/>
<evidence type="ECO:0000313" key="9">
    <source>
        <dbReference type="Proteomes" id="UP000799302"/>
    </source>
</evidence>
<reference evidence="8" key="1">
    <citation type="journal article" date="2020" name="Stud. Mycol.">
        <title>101 Dothideomycetes genomes: a test case for predicting lifestyles and emergence of pathogens.</title>
        <authorList>
            <person name="Haridas S."/>
            <person name="Albert R."/>
            <person name="Binder M."/>
            <person name="Bloem J."/>
            <person name="Labutti K."/>
            <person name="Salamov A."/>
            <person name="Andreopoulos B."/>
            <person name="Baker S."/>
            <person name="Barry K."/>
            <person name="Bills G."/>
            <person name="Bluhm B."/>
            <person name="Cannon C."/>
            <person name="Castanera R."/>
            <person name="Culley D."/>
            <person name="Daum C."/>
            <person name="Ezra D."/>
            <person name="Gonzalez J."/>
            <person name="Henrissat B."/>
            <person name="Kuo A."/>
            <person name="Liang C."/>
            <person name="Lipzen A."/>
            <person name="Lutzoni F."/>
            <person name="Magnuson J."/>
            <person name="Mondo S."/>
            <person name="Nolan M."/>
            <person name="Ohm R."/>
            <person name="Pangilinan J."/>
            <person name="Park H.-J."/>
            <person name="Ramirez L."/>
            <person name="Alfaro M."/>
            <person name="Sun H."/>
            <person name="Tritt A."/>
            <person name="Yoshinaga Y."/>
            <person name="Zwiers L.-H."/>
            <person name="Turgeon B."/>
            <person name="Goodwin S."/>
            <person name="Spatafora J."/>
            <person name="Crous P."/>
            <person name="Grigoriev I."/>
        </authorList>
    </citation>
    <scope>NUCLEOTIDE SEQUENCE</scope>
    <source>
        <strain evidence="8">CBS 115976</strain>
    </source>
</reference>
<keyword evidence="3" id="KW-0645">Protease</keyword>
<dbReference type="AlphaFoldDB" id="A0A6A6UDK9"/>
<keyword evidence="2" id="KW-0121">Carboxypeptidase</keyword>
<protein>
    <submittedName>
        <fullName evidence="8">Alpha/beta-hydrolase</fullName>
    </submittedName>
</protein>
<evidence type="ECO:0000256" key="1">
    <source>
        <dbReference type="ARBA" id="ARBA00009431"/>
    </source>
</evidence>
<evidence type="ECO:0000256" key="4">
    <source>
        <dbReference type="ARBA" id="ARBA00022729"/>
    </source>
</evidence>
<proteinExistence type="inferred from homology"/>
<dbReference type="Gene3D" id="3.40.50.1820">
    <property type="entry name" value="alpha/beta hydrolase"/>
    <property type="match status" value="1"/>
</dbReference>
<evidence type="ECO:0000256" key="2">
    <source>
        <dbReference type="ARBA" id="ARBA00022645"/>
    </source>
</evidence>
<feature type="signal peptide" evidence="7">
    <location>
        <begin position="1"/>
        <end position="17"/>
    </location>
</feature>
<name>A0A6A6UDK9_9PEZI</name>
<dbReference type="Pfam" id="PF00450">
    <property type="entry name" value="Peptidase_S10"/>
    <property type="match status" value="1"/>
</dbReference>
<keyword evidence="9" id="KW-1185">Reference proteome</keyword>
<accession>A0A6A6UDK9</accession>
<keyword evidence="6" id="KW-0325">Glycoprotein</keyword>
<evidence type="ECO:0000256" key="3">
    <source>
        <dbReference type="ARBA" id="ARBA00022670"/>
    </source>
</evidence>
<dbReference type="GO" id="GO:0000324">
    <property type="term" value="C:fungal-type vacuole"/>
    <property type="evidence" value="ECO:0007669"/>
    <property type="project" value="TreeGrafter"/>
</dbReference>
<dbReference type="InterPro" id="IPR001563">
    <property type="entry name" value="Peptidase_S10"/>
</dbReference>
<dbReference type="EMBL" id="MU004234">
    <property type="protein sequence ID" value="KAF2670389.1"/>
    <property type="molecule type" value="Genomic_DNA"/>
</dbReference>
<dbReference type="PANTHER" id="PTHR11802:SF189">
    <property type="entry name" value="CARBOXYPEPTIDASE"/>
    <property type="match status" value="1"/>
</dbReference>
<dbReference type="InterPro" id="IPR029058">
    <property type="entry name" value="AB_hydrolase_fold"/>
</dbReference>
<dbReference type="PRINTS" id="PR00724">
    <property type="entry name" value="CRBOXYPTASEC"/>
</dbReference>
<keyword evidence="5 8" id="KW-0378">Hydrolase</keyword>
<comment type="similarity">
    <text evidence="1">Belongs to the peptidase S10 family.</text>
</comment>